<comment type="caution">
    <text evidence="2">The sequence shown here is derived from an EMBL/GenBank/DDBJ whole genome shotgun (WGS) entry which is preliminary data.</text>
</comment>
<sequence length="58" mass="5956">MFEEWGEPVTGPTVTTEPVSDIGDTGATGKGTIIATGDENCDKRGVCWNTGGNPTVAD</sequence>
<proteinExistence type="predicted"/>
<evidence type="ECO:0000313" key="2">
    <source>
        <dbReference type="EMBL" id="GAH98069.1"/>
    </source>
</evidence>
<accession>X1L6L5</accession>
<gene>
    <name evidence="2" type="ORF">S06H3_04528</name>
</gene>
<feature type="compositionally biased region" description="Low complexity" evidence="1">
    <location>
        <begin position="7"/>
        <end position="35"/>
    </location>
</feature>
<dbReference type="AlphaFoldDB" id="X1L6L5"/>
<name>X1L6L5_9ZZZZ</name>
<protein>
    <submittedName>
        <fullName evidence="2">Uncharacterized protein</fullName>
    </submittedName>
</protein>
<evidence type="ECO:0000256" key="1">
    <source>
        <dbReference type="SAM" id="MobiDB-lite"/>
    </source>
</evidence>
<feature type="non-terminal residue" evidence="2">
    <location>
        <position position="58"/>
    </location>
</feature>
<reference evidence="2" key="1">
    <citation type="journal article" date="2014" name="Front. Microbiol.">
        <title>High frequency of phylogenetically diverse reductive dehalogenase-homologous genes in deep subseafloor sedimentary metagenomes.</title>
        <authorList>
            <person name="Kawai M."/>
            <person name="Futagami T."/>
            <person name="Toyoda A."/>
            <person name="Takaki Y."/>
            <person name="Nishi S."/>
            <person name="Hori S."/>
            <person name="Arai W."/>
            <person name="Tsubouchi T."/>
            <person name="Morono Y."/>
            <person name="Uchiyama I."/>
            <person name="Ito T."/>
            <person name="Fujiyama A."/>
            <person name="Inagaki F."/>
            <person name="Takami H."/>
        </authorList>
    </citation>
    <scope>NUCLEOTIDE SEQUENCE</scope>
    <source>
        <strain evidence="2">Expedition CK06-06</strain>
    </source>
</reference>
<feature type="region of interest" description="Disordered" evidence="1">
    <location>
        <begin position="1"/>
        <end position="35"/>
    </location>
</feature>
<organism evidence="2">
    <name type="scientific">marine sediment metagenome</name>
    <dbReference type="NCBI Taxonomy" id="412755"/>
    <lineage>
        <taxon>unclassified sequences</taxon>
        <taxon>metagenomes</taxon>
        <taxon>ecological metagenomes</taxon>
    </lineage>
</organism>
<dbReference type="EMBL" id="BARV01001597">
    <property type="protein sequence ID" value="GAH98069.1"/>
    <property type="molecule type" value="Genomic_DNA"/>
</dbReference>